<accession>A0A6N2N8Y7</accession>
<evidence type="ECO:0008006" key="3">
    <source>
        <dbReference type="Google" id="ProtNLM"/>
    </source>
</evidence>
<sequence length="112" mass="13288">MVNFLDKYSWYGLGCGGCLLTSSSLVFISHCYIWWTAFCFFHTFRQIFLGTLLVKFGIKPSIFRYSLCFFFFYFFPGGFSLNLFIGFVLIELGFKTFFFWHIKRFCSSKNPQ</sequence>
<organism evidence="2">
    <name type="scientific">Salix viminalis</name>
    <name type="common">Common osier</name>
    <name type="synonym">Basket willow</name>
    <dbReference type="NCBI Taxonomy" id="40686"/>
    <lineage>
        <taxon>Eukaryota</taxon>
        <taxon>Viridiplantae</taxon>
        <taxon>Streptophyta</taxon>
        <taxon>Embryophyta</taxon>
        <taxon>Tracheophyta</taxon>
        <taxon>Spermatophyta</taxon>
        <taxon>Magnoliopsida</taxon>
        <taxon>eudicotyledons</taxon>
        <taxon>Gunneridae</taxon>
        <taxon>Pentapetalae</taxon>
        <taxon>rosids</taxon>
        <taxon>fabids</taxon>
        <taxon>Malpighiales</taxon>
        <taxon>Salicaceae</taxon>
        <taxon>Saliceae</taxon>
        <taxon>Salix</taxon>
    </lineage>
</organism>
<dbReference type="EMBL" id="CAADRP010002152">
    <property type="protein sequence ID" value="VFU62474.1"/>
    <property type="molecule type" value="Genomic_DNA"/>
</dbReference>
<keyword evidence="1" id="KW-1133">Transmembrane helix</keyword>
<evidence type="ECO:0000313" key="2">
    <source>
        <dbReference type="EMBL" id="VFU62474.1"/>
    </source>
</evidence>
<feature type="transmembrane region" description="Helical" evidence="1">
    <location>
        <begin position="66"/>
        <end position="90"/>
    </location>
</feature>
<protein>
    <recommendedName>
        <fullName evidence="3">TLC domain-containing protein</fullName>
    </recommendedName>
</protein>
<keyword evidence="1" id="KW-0812">Transmembrane</keyword>
<dbReference type="AlphaFoldDB" id="A0A6N2N8Y7"/>
<proteinExistence type="predicted"/>
<reference evidence="2" key="1">
    <citation type="submission" date="2019-03" db="EMBL/GenBank/DDBJ databases">
        <authorList>
            <person name="Mank J."/>
            <person name="Almeida P."/>
        </authorList>
    </citation>
    <scope>NUCLEOTIDE SEQUENCE</scope>
    <source>
        <strain evidence="2">78183</strain>
    </source>
</reference>
<name>A0A6N2N8Y7_SALVM</name>
<evidence type="ECO:0000256" key="1">
    <source>
        <dbReference type="SAM" id="Phobius"/>
    </source>
</evidence>
<feature type="transmembrane region" description="Helical" evidence="1">
    <location>
        <begin position="32"/>
        <end position="54"/>
    </location>
</feature>
<gene>
    <name evidence="2" type="ORF">SVIM_LOCUS472528</name>
</gene>
<keyword evidence="1" id="KW-0472">Membrane</keyword>